<dbReference type="AlphaFoldDB" id="A0A023FZ12"/>
<keyword evidence="1" id="KW-1133">Transmembrane helix</keyword>
<protein>
    <submittedName>
        <fullName evidence="2">Uncharacterized protein</fullName>
    </submittedName>
</protein>
<keyword evidence="1" id="KW-0472">Membrane</keyword>
<accession>A0A023FZ12</accession>
<evidence type="ECO:0000256" key="1">
    <source>
        <dbReference type="SAM" id="Phobius"/>
    </source>
</evidence>
<sequence>MFPFRFLLDFVYVKACWTFVQSYCSFFAEVKSVARLLFYLRLIYLCARKKKKSLFRSTVFYHSCFFSLMTFKITVILHSFAQAVLLFETTKES</sequence>
<organism evidence="2">
    <name type="scientific">Amblyomma parvum</name>
    <name type="common">South American tick</name>
    <dbReference type="NCBI Taxonomy" id="251391"/>
    <lineage>
        <taxon>Eukaryota</taxon>
        <taxon>Metazoa</taxon>
        <taxon>Ecdysozoa</taxon>
        <taxon>Arthropoda</taxon>
        <taxon>Chelicerata</taxon>
        <taxon>Arachnida</taxon>
        <taxon>Acari</taxon>
        <taxon>Parasitiformes</taxon>
        <taxon>Ixodida</taxon>
        <taxon>Ixodoidea</taxon>
        <taxon>Ixodidae</taxon>
        <taxon>Amblyomminae</taxon>
        <taxon>Amblyomma</taxon>
    </lineage>
</organism>
<dbReference type="EMBL" id="GBBL01000209">
    <property type="protein sequence ID" value="JAC27111.1"/>
    <property type="molecule type" value="mRNA"/>
</dbReference>
<evidence type="ECO:0000313" key="2">
    <source>
        <dbReference type="EMBL" id="JAC27111.1"/>
    </source>
</evidence>
<keyword evidence="1" id="KW-0812">Transmembrane</keyword>
<feature type="transmembrane region" description="Helical" evidence="1">
    <location>
        <begin position="20"/>
        <end position="38"/>
    </location>
</feature>
<proteinExistence type="evidence at transcript level"/>
<reference evidence="2" key="1">
    <citation type="submission" date="2014-03" db="EMBL/GenBank/DDBJ databases">
        <title>The sialotranscriptome of Amblyomma triste, Amblyomma parvum and Amblyomma cajennense ticks, uncovered by 454-based RNA-seq.</title>
        <authorList>
            <person name="Garcia G.R."/>
            <person name="Gardinassi L.G."/>
            <person name="Ribeiro J.M."/>
            <person name="Anatrielo E."/>
            <person name="Ferreira B.R."/>
            <person name="Moreira H.N."/>
            <person name="Mafra C."/>
            <person name="Olegario M.M."/>
            <person name="Szabo P.J."/>
            <person name="Miranda-Santos I.K."/>
            <person name="Maruyama S.R."/>
        </authorList>
    </citation>
    <scope>NUCLEOTIDE SEQUENCE</scope>
    <source>
        <strain evidence="2">Araguapaz</strain>
        <tissue evidence="2">Salivary glands</tissue>
    </source>
</reference>
<name>A0A023FZ12_AMBPA</name>
<feature type="transmembrane region" description="Helical" evidence="1">
    <location>
        <begin position="59"/>
        <end position="81"/>
    </location>
</feature>